<dbReference type="AlphaFoldDB" id="A0A8H4RLL1"/>
<proteinExistence type="predicted"/>
<sequence length="185" mass="20963">MMQASPRLFGTASAIFLALWVWPSSAVPPQLPPFNVQAFEYADQTCRVYNPITDTYGLVKQSLQLGGNDMLRMVAATLNNGFQQGSDRADRTFRGYYGDADSSEIKTKYEDFLTSLDATQLSIYCDGSAFQWVTTYQEDSDGPLRGQPFQDRQPRWYLPEDRRARLEFKADNRPPRALPGPTRIS</sequence>
<dbReference type="Proteomes" id="UP000566819">
    <property type="component" value="Unassembled WGS sequence"/>
</dbReference>
<gene>
    <name evidence="2" type="ORF">G7Y89_g6295</name>
</gene>
<keyword evidence="1" id="KW-0732">Signal</keyword>
<feature type="chain" id="PRO_5034804499" evidence="1">
    <location>
        <begin position="27"/>
        <end position="185"/>
    </location>
</feature>
<evidence type="ECO:0000313" key="3">
    <source>
        <dbReference type="Proteomes" id="UP000566819"/>
    </source>
</evidence>
<comment type="caution">
    <text evidence="2">The sequence shown here is derived from an EMBL/GenBank/DDBJ whole genome shotgun (WGS) entry which is preliminary data.</text>
</comment>
<accession>A0A8H4RLL1</accession>
<evidence type="ECO:0000256" key="1">
    <source>
        <dbReference type="SAM" id="SignalP"/>
    </source>
</evidence>
<protein>
    <submittedName>
        <fullName evidence="2">Uncharacterized protein</fullName>
    </submittedName>
</protein>
<evidence type="ECO:0000313" key="2">
    <source>
        <dbReference type="EMBL" id="KAF4631838.1"/>
    </source>
</evidence>
<reference evidence="2 3" key="1">
    <citation type="submission" date="2020-03" db="EMBL/GenBank/DDBJ databases">
        <title>Draft Genome Sequence of Cudoniella acicularis.</title>
        <authorList>
            <person name="Buettner E."/>
            <person name="Kellner H."/>
        </authorList>
    </citation>
    <scope>NUCLEOTIDE SEQUENCE [LARGE SCALE GENOMIC DNA]</scope>
    <source>
        <strain evidence="2 3">DSM 108380</strain>
    </source>
</reference>
<name>A0A8H4RLL1_9HELO</name>
<dbReference type="EMBL" id="JAAMPI010000405">
    <property type="protein sequence ID" value="KAF4631838.1"/>
    <property type="molecule type" value="Genomic_DNA"/>
</dbReference>
<feature type="signal peptide" evidence="1">
    <location>
        <begin position="1"/>
        <end position="26"/>
    </location>
</feature>
<organism evidence="2 3">
    <name type="scientific">Cudoniella acicularis</name>
    <dbReference type="NCBI Taxonomy" id="354080"/>
    <lineage>
        <taxon>Eukaryota</taxon>
        <taxon>Fungi</taxon>
        <taxon>Dikarya</taxon>
        <taxon>Ascomycota</taxon>
        <taxon>Pezizomycotina</taxon>
        <taxon>Leotiomycetes</taxon>
        <taxon>Helotiales</taxon>
        <taxon>Tricladiaceae</taxon>
        <taxon>Cudoniella</taxon>
    </lineage>
</organism>
<keyword evidence="3" id="KW-1185">Reference proteome</keyword>